<dbReference type="EMBL" id="FNVO01000001">
    <property type="protein sequence ID" value="SEF58634.1"/>
    <property type="molecule type" value="Genomic_DNA"/>
</dbReference>
<protein>
    <submittedName>
        <fullName evidence="1">Enoyl-CoA hydratase</fullName>
    </submittedName>
</protein>
<keyword evidence="2" id="KW-1185">Reference proteome</keyword>
<evidence type="ECO:0000313" key="2">
    <source>
        <dbReference type="Proteomes" id="UP000236723"/>
    </source>
</evidence>
<dbReference type="PANTHER" id="PTHR11941">
    <property type="entry name" value="ENOYL-COA HYDRATASE-RELATED"/>
    <property type="match status" value="1"/>
</dbReference>
<dbReference type="Proteomes" id="UP000236723">
    <property type="component" value="Unassembled WGS sequence"/>
</dbReference>
<dbReference type="PANTHER" id="PTHR11941:SF54">
    <property type="entry name" value="ENOYL-COA HYDRATASE, MITOCHONDRIAL"/>
    <property type="match status" value="1"/>
</dbReference>
<dbReference type="GO" id="GO:0006635">
    <property type="term" value="P:fatty acid beta-oxidation"/>
    <property type="evidence" value="ECO:0007669"/>
    <property type="project" value="TreeGrafter"/>
</dbReference>
<dbReference type="Gene3D" id="3.90.226.10">
    <property type="entry name" value="2-enoyl-CoA Hydratase, Chain A, domain 1"/>
    <property type="match status" value="1"/>
</dbReference>
<name>A0A1H5T7A8_9ACTN</name>
<dbReference type="CDD" id="cd06558">
    <property type="entry name" value="crotonase-like"/>
    <property type="match status" value="1"/>
</dbReference>
<reference evidence="2" key="1">
    <citation type="submission" date="2016-10" db="EMBL/GenBank/DDBJ databases">
        <authorList>
            <person name="Varghese N."/>
            <person name="Submissions S."/>
        </authorList>
    </citation>
    <scope>NUCLEOTIDE SEQUENCE [LARGE SCALE GENOMIC DNA]</scope>
    <source>
        <strain evidence="2">DSM 43163</strain>
    </source>
</reference>
<dbReference type="InterPro" id="IPR029045">
    <property type="entry name" value="ClpP/crotonase-like_dom_sf"/>
</dbReference>
<dbReference type="GO" id="GO:0003824">
    <property type="term" value="F:catalytic activity"/>
    <property type="evidence" value="ECO:0007669"/>
    <property type="project" value="UniProtKB-ARBA"/>
</dbReference>
<dbReference type="SUPFAM" id="SSF52096">
    <property type="entry name" value="ClpP/crotonase"/>
    <property type="match status" value="1"/>
</dbReference>
<dbReference type="Pfam" id="PF00378">
    <property type="entry name" value="ECH_1"/>
    <property type="match status" value="1"/>
</dbReference>
<proteinExistence type="predicted"/>
<dbReference type="AlphaFoldDB" id="A0A1H5T7A8"/>
<accession>A0A1H5T7A8</accession>
<sequence length="267" mass="28162">MAAHGATSMTPQEPLVGLTLDQGVARIHLNDPRHRNALSKRLSDDLAAAVDEALSRGARALVLTAEPPVFCAGGSLEGLLERRVPLAEMYAGMNRLARAPVPTIAAVGGPAIGAGVNLPLACDVVIASDSARFDPRFLDVGIHPGGGHLWRLGRRVGPQGAAALVLCGDVLTGREAAEHGLAWRCVGDADLEATALGLARRAAGRPAALVRRTKESLRAAAVLTDVEEAAELELRAQQWSVEQPEFTETVRRIRRDLAARAGSRRNA</sequence>
<dbReference type="InterPro" id="IPR001753">
    <property type="entry name" value="Enoyl-CoA_hydra/iso"/>
</dbReference>
<organism evidence="1 2">
    <name type="scientific">Thermomonospora echinospora</name>
    <dbReference type="NCBI Taxonomy" id="1992"/>
    <lineage>
        <taxon>Bacteria</taxon>
        <taxon>Bacillati</taxon>
        <taxon>Actinomycetota</taxon>
        <taxon>Actinomycetes</taxon>
        <taxon>Streptosporangiales</taxon>
        <taxon>Thermomonosporaceae</taxon>
        <taxon>Thermomonospora</taxon>
    </lineage>
</organism>
<gene>
    <name evidence="1" type="ORF">SAMN04489712_101509</name>
</gene>
<evidence type="ECO:0000313" key="1">
    <source>
        <dbReference type="EMBL" id="SEF58634.1"/>
    </source>
</evidence>